<dbReference type="InterPro" id="IPR049749">
    <property type="entry name" value="SCO2521-like"/>
</dbReference>
<dbReference type="Proteomes" id="UP000280197">
    <property type="component" value="Chromosome"/>
</dbReference>
<dbReference type="EMBL" id="CP034463">
    <property type="protein sequence ID" value="AZP15104.1"/>
    <property type="molecule type" value="Genomic_DNA"/>
</dbReference>
<dbReference type="RefSeq" id="WP_126269490.1">
    <property type="nucleotide sequence ID" value="NZ_CP034463.1"/>
</dbReference>
<keyword evidence="2" id="KW-1185">Reference proteome</keyword>
<sequence>MTAPPAPPAPPATPPALPVLACGEIRTCVLPSLNPLDARAAAQLLRLRPDERVLVSERPNLYVRSPQTLTGVDCRMPTSNGAKVRVVGTVATRAALTEGRILQSSAHVRALARGPERRRPWGHYLIHPGVLEPLGRLPEHEAAQGVLDGAGHGELDLGLIADGTLTTLLRHPLLDQKAPLKSRHTRLRWAARQAEPGEGPVIEEFTLTEDDLRTVRLRVPAATDPAAVAALCEDLALHDWLLTTVVRLLDGRLGPAEGPDALTALRPAVEHLIHLWMPAARGDHALRGLWNVLEQNPGFTRQWDNLVQRIRDRLALLNALTRQPIGP</sequence>
<evidence type="ECO:0000313" key="1">
    <source>
        <dbReference type="EMBL" id="AZP15104.1"/>
    </source>
</evidence>
<evidence type="ECO:0000313" key="2">
    <source>
        <dbReference type="Proteomes" id="UP000280197"/>
    </source>
</evidence>
<organism evidence="1 2">
    <name type="scientific">Streptomyces aquilus</name>
    <dbReference type="NCBI Taxonomy" id="2548456"/>
    <lineage>
        <taxon>Bacteria</taxon>
        <taxon>Bacillati</taxon>
        <taxon>Actinomycetota</taxon>
        <taxon>Actinomycetes</taxon>
        <taxon>Kitasatosporales</taxon>
        <taxon>Streptomycetaceae</taxon>
        <taxon>Streptomyces</taxon>
    </lineage>
</organism>
<dbReference type="NCBIfam" id="NF040565">
    <property type="entry name" value="SCO2521_fam"/>
    <property type="match status" value="1"/>
</dbReference>
<protein>
    <submittedName>
        <fullName evidence="1">Uncharacterized protein</fullName>
    </submittedName>
</protein>
<dbReference type="AlphaFoldDB" id="A0A3S9HSQ3"/>
<dbReference type="KEGG" id="saqu:EJC51_02545"/>
<name>A0A3S9HSQ3_9ACTN</name>
<gene>
    <name evidence="1" type="ORF">EJC51_02545</name>
</gene>
<accession>A0A3S9HSQ3</accession>
<proteinExistence type="predicted"/>
<reference evidence="1 2" key="1">
    <citation type="submission" date="2018-12" db="EMBL/GenBank/DDBJ databases">
        <authorList>
            <person name="Li K."/>
        </authorList>
    </citation>
    <scope>NUCLEOTIDE SEQUENCE [LARGE SCALE GENOMIC DNA]</scope>
    <source>
        <strain evidence="2">CR22</strain>
    </source>
</reference>